<feature type="site" description="Important for catalytic activity" evidence="7">
    <location>
        <position position="234"/>
    </location>
</feature>
<comment type="caution">
    <text evidence="8">The sequence shown here is derived from an EMBL/GenBank/DDBJ whole genome shotgun (WGS) entry which is preliminary data.</text>
</comment>
<dbReference type="AlphaFoldDB" id="A0A096BKT8"/>
<keyword evidence="4 7" id="KW-0472">Membrane</keyword>
<feature type="transmembrane region" description="Helical" evidence="7">
    <location>
        <begin position="12"/>
        <end position="33"/>
    </location>
</feature>
<dbReference type="Proteomes" id="UP000029622">
    <property type="component" value="Unassembled WGS sequence"/>
</dbReference>
<organism evidence="8 9">
    <name type="scientific">Caloranaerobacter azorensis H53214</name>
    <dbReference type="NCBI Taxonomy" id="1156417"/>
    <lineage>
        <taxon>Bacteria</taxon>
        <taxon>Bacillati</taxon>
        <taxon>Bacillota</taxon>
        <taxon>Tissierellia</taxon>
        <taxon>Tissierellales</taxon>
        <taxon>Thermohalobacteraceae</taxon>
        <taxon>Caloranaerobacter</taxon>
    </lineage>
</organism>
<dbReference type="EC" id="4.2.2.29" evidence="7"/>
<evidence type="ECO:0000256" key="4">
    <source>
        <dbReference type="ARBA" id="ARBA00023136"/>
    </source>
</evidence>
<evidence type="ECO:0000256" key="3">
    <source>
        <dbReference type="ARBA" id="ARBA00022989"/>
    </source>
</evidence>
<evidence type="ECO:0000313" key="8">
    <source>
        <dbReference type="EMBL" id="KGG81462.1"/>
    </source>
</evidence>
<dbReference type="CDD" id="cd08010">
    <property type="entry name" value="MltG_like"/>
    <property type="match status" value="1"/>
</dbReference>
<dbReference type="InterPro" id="IPR003770">
    <property type="entry name" value="MLTG-like"/>
</dbReference>
<evidence type="ECO:0000256" key="6">
    <source>
        <dbReference type="ARBA" id="ARBA00023316"/>
    </source>
</evidence>
<evidence type="ECO:0000256" key="7">
    <source>
        <dbReference type="HAMAP-Rule" id="MF_02065"/>
    </source>
</evidence>
<dbReference type="Gene3D" id="3.30.1490.480">
    <property type="entry name" value="Endolytic murein transglycosylase"/>
    <property type="match status" value="2"/>
</dbReference>
<proteinExistence type="inferred from homology"/>
<dbReference type="RefSeq" id="WP_035161233.1">
    <property type="nucleotide sequence ID" value="NZ_AZTB01000001.1"/>
</dbReference>
<dbReference type="GO" id="GO:0009252">
    <property type="term" value="P:peptidoglycan biosynthetic process"/>
    <property type="evidence" value="ECO:0007669"/>
    <property type="project" value="UniProtKB-UniRule"/>
</dbReference>
<keyword evidence="5 7" id="KW-0456">Lyase</keyword>
<evidence type="ECO:0000256" key="2">
    <source>
        <dbReference type="ARBA" id="ARBA00022692"/>
    </source>
</evidence>
<dbReference type="Gene3D" id="3.30.160.60">
    <property type="entry name" value="Classic Zinc Finger"/>
    <property type="match status" value="1"/>
</dbReference>
<dbReference type="HAMAP" id="MF_02065">
    <property type="entry name" value="MltG"/>
    <property type="match status" value="1"/>
</dbReference>
<comment type="subcellular location">
    <subcellularLocation>
        <location evidence="7">Cell membrane</location>
        <topology evidence="7">Single-pass membrane protein</topology>
    </subcellularLocation>
</comment>
<evidence type="ECO:0000313" key="9">
    <source>
        <dbReference type="Proteomes" id="UP000029622"/>
    </source>
</evidence>
<evidence type="ECO:0000256" key="1">
    <source>
        <dbReference type="ARBA" id="ARBA00022475"/>
    </source>
</evidence>
<comment type="function">
    <text evidence="7">Functions as a peptidoglycan terminase that cleaves nascent peptidoglycan strands endolytically to terminate their elongation.</text>
</comment>
<dbReference type="STRING" id="1156417.Y919_00425"/>
<dbReference type="GO" id="GO:0071555">
    <property type="term" value="P:cell wall organization"/>
    <property type="evidence" value="ECO:0007669"/>
    <property type="project" value="UniProtKB-KW"/>
</dbReference>
<reference evidence="8 9" key="1">
    <citation type="submission" date="2013-12" db="EMBL/GenBank/DDBJ databases">
        <title>Draft genome sequence of Caloranaerobacter sp. H53214.</title>
        <authorList>
            <person name="Jiang L.J."/>
            <person name="Shao Z.Z."/>
            <person name="Long M.N."/>
        </authorList>
    </citation>
    <scope>NUCLEOTIDE SEQUENCE [LARGE SCALE GENOMIC DNA]</scope>
    <source>
        <strain evidence="8 9">H53214</strain>
    </source>
</reference>
<dbReference type="GO" id="GO:0008932">
    <property type="term" value="F:lytic endotransglycosylase activity"/>
    <property type="evidence" value="ECO:0007669"/>
    <property type="project" value="UniProtKB-UniRule"/>
</dbReference>
<dbReference type="Pfam" id="PF02618">
    <property type="entry name" value="YceG"/>
    <property type="match status" value="1"/>
</dbReference>
<name>A0A096BKT8_9FIRM</name>
<keyword evidence="2 7" id="KW-0812">Transmembrane</keyword>
<evidence type="ECO:0000256" key="5">
    <source>
        <dbReference type="ARBA" id="ARBA00023239"/>
    </source>
</evidence>
<accession>A0A096BKT8</accession>
<keyword evidence="3 7" id="KW-1133">Transmembrane helix</keyword>
<comment type="similarity">
    <text evidence="7">Belongs to the transglycosylase MltG family.</text>
</comment>
<dbReference type="EMBL" id="AZTB01000001">
    <property type="protein sequence ID" value="KGG81462.1"/>
    <property type="molecule type" value="Genomic_DNA"/>
</dbReference>
<protein>
    <recommendedName>
        <fullName evidence="7">Endolytic murein transglycosylase</fullName>
        <ecNumber evidence="7">4.2.2.29</ecNumber>
    </recommendedName>
    <alternativeName>
        <fullName evidence="7">Peptidoglycan lytic transglycosylase</fullName>
    </alternativeName>
    <alternativeName>
        <fullName evidence="7">Peptidoglycan polymerization terminase</fullName>
    </alternativeName>
</protein>
<dbReference type="PANTHER" id="PTHR30518">
    <property type="entry name" value="ENDOLYTIC MUREIN TRANSGLYCOSYLASE"/>
    <property type="match status" value="1"/>
</dbReference>
<dbReference type="GO" id="GO:0005886">
    <property type="term" value="C:plasma membrane"/>
    <property type="evidence" value="ECO:0007669"/>
    <property type="project" value="UniProtKB-SubCell"/>
</dbReference>
<comment type="catalytic activity">
    <reaction evidence="7">
        <text>a peptidoglycan chain = a peptidoglycan chain with N-acetyl-1,6-anhydromuramyl-[peptide] at the reducing end + a peptidoglycan chain with N-acetylglucosamine at the non-reducing end.</text>
        <dbReference type="EC" id="4.2.2.29"/>
    </reaction>
</comment>
<gene>
    <name evidence="7" type="primary">mltG</name>
    <name evidence="8" type="ORF">Y919_00425</name>
</gene>
<dbReference type="PANTHER" id="PTHR30518:SF2">
    <property type="entry name" value="ENDOLYTIC MUREIN TRANSGLYCOSYLASE"/>
    <property type="match status" value="1"/>
</dbReference>
<keyword evidence="1 7" id="KW-1003">Cell membrane</keyword>
<dbReference type="NCBIfam" id="TIGR00247">
    <property type="entry name" value="endolytic transglycosylase MltG"/>
    <property type="match status" value="1"/>
</dbReference>
<sequence>MPKVLIKGRNRKLKIGLVLFVLVFFITVVFFYIKEQIKPLGIEGDSNNVTIEIPLGSTTEEIAEILEKNSLIRNRYIFRIIVKMKNVDGKLKAGEYSLNNKMDLYQIIDALIKGSSKKTITFTIPEGYELSMIAEKLSKQNLVDKERFLELCNNVSLFKNKFDFLNELPEGLTLEGYLFPDTYEIYKDAKEEDIIDKMLTRFEQVYNDKIKEKAKKLNLTMNEVITLASIIEREAKLDNERPLISAVFHNRLKKGWLLQSCATVQYVLGERKEKLTYADLKIDSRYNTYLYKGLPPGPIASPGLKSMEAAVEPADVDYLFFVANENGGHIFSKTFNEHIKAKNKYK</sequence>
<keyword evidence="6 7" id="KW-0961">Cell wall biogenesis/degradation</keyword>